<sequence>MKKVYRLQSRTAEKRQHFRGRWL</sequence>
<accession>W1WB42</accession>
<comment type="caution">
    <text evidence="1">The sequence shown here is derived from an EMBL/GenBank/DDBJ whole genome shotgun (WGS) entry which is preliminary data.</text>
</comment>
<dbReference type="AlphaFoldDB" id="W1WB42"/>
<name>W1WB42_9ZZZZ</name>
<proteinExistence type="predicted"/>
<gene>
    <name evidence="1" type="ORF">Q604_UNBc4C00287G0001</name>
</gene>
<feature type="non-terminal residue" evidence="1">
    <location>
        <position position="23"/>
    </location>
</feature>
<evidence type="ECO:0000313" key="1">
    <source>
        <dbReference type="EMBL" id="ETJ15442.1"/>
    </source>
</evidence>
<reference evidence="1" key="1">
    <citation type="submission" date="2013-12" db="EMBL/GenBank/DDBJ databases">
        <title>A Varibaculum cambriense genome reconstructed from a premature infant gut community with otherwise low bacterial novelty that shifts toward anaerobic metabolism during the third week of life.</title>
        <authorList>
            <person name="Brown C.T."/>
            <person name="Sharon I."/>
            <person name="Thomas B.C."/>
            <person name="Castelle C.J."/>
            <person name="Morowitz M.J."/>
            <person name="Banfield J.F."/>
        </authorList>
    </citation>
    <scope>NUCLEOTIDE SEQUENCE</scope>
</reference>
<dbReference type="EMBL" id="AZMM01019068">
    <property type="protein sequence ID" value="ETJ15442.1"/>
    <property type="molecule type" value="Genomic_DNA"/>
</dbReference>
<organism evidence="1">
    <name type="scientific">human gut metagenome</name>
    <dbReference type="NCBI Taxonomy" id="408170"/>
    <lineage>
        <taxon>unclassified sequences</taxon>
        <taxon>metagenomes</taxon>
        <taxon>organismal metagenomes</taxon>
    </lineage>
</organism>
<protein>
    <submittedName>
        <fullName evidence="1">Uncharacterized protein</fullName>
    </submittedName>
</protein>